<dbReference type="EMBL" id="KV425917">
    <property type="protein sequence ID" value="KZV98593.1"/>
    <property type="molecule type" value="Genomic_DNA"/>
</dbReference>
<protein>
    <submittedName>
        <fullName evidence="1">Uncharacterized protein</fullName>
    </submittedName>
</protein>
<sequence length="280" mass="32730">MALNGITQRDAHAAIRLVHKYHTPDRRRTRENLDATRNAIRTYNGTSPTDEQIWQATKAPLLSRNVRNFLWKALHGGHKIGNYFTNMPAPWCDYAICPLCEETETLQHILFECRSAETQTIWQLARDFLSPRLDEWPSLEVGSVLGCPLLEVKNDDNKTDHGLSRALRIVISESAFLIWKIRCERRIEYEDHPDDYYYYYYSPTAEEVTGRWNAIINQRIAHDRRLTNKRRYKNKALNEDLVLDTWYALLDLADNVPANWIRHPGVLVGRGTSRPRGRER</sequence>
<keyword evidence="2" id="KW-1185">Reference proteome</keyword>
<proteinExistence type="predicted"/>
<accession>A0A165M0I0</accession>
<name>A0A165M0I0_EXIGL</name>
<evidence type="ECO:0000313" key="1">
    <source>
        <dbReference type="EMBL" id="KZV98593.1"/>
    </source>
</evidence>
<dbReference type="InParanoid" id="A0A165M0I0"/>
<reference evidence="1 2" key="1">
    <citation type="journal article" date="2016" name="Mol. Biol. Evol.">
        <title>Comparative Genomics of Early-Diverging Mushroom-Forming Fungi Provides Insights into the Origins of Lignocellulose Decay Capabilities.</title>
        <authorList>
            <person name="Nagy L.G."/>
            <person name="Riley R."/>
            <person name="Tritt A."/>
            <person name="Adam C."/>
            <person name="Daum C."/>
            <person name="Floudas D."/>
            <person name="Sun H."/>
            <person name="Yadav J.S."/>
            <person name="Pangilinan J."/>
            <person name="Larsson K.H."/>
            <person name="Matsuura K."/>
            <person name="Barry K."/>
            <person name="Labutti K."/>
            <person name="Kuo R."/>
            <person name="Ohm R.A."/>
            <person name="Bhattacharya S.S."/>
            <person name="Shirouzu T."/>
            <person name="Yoshinaga Y."/>
            <person name="Martin F.M."/>
            <person name="Grigoriev I.V."/>
            <person name="Hibbett D.S."/>
        </authorList>
    </citation>
    <scope>NUCLEOTIDE SEQUENCE [LARGE SCALE GENOMIC DNA]</scope>
    <source>
        <strain evidence="1 2">HHB12029</strain>
    </source>
</reference>
<gene>
    <name evidence="1" type="ORF">EXIGLDRAFT_700811</name>
</gene>
<dbReference type="OrthoDB" id="2976650at2759"/>
<dbReference type="Proteomes" id="UP000077266">
    <property type="component" value="Unassembled WGS sequence"/>
</dbReference>
<organism evidence="1 2">
    <name type="scientific">Exidia glandulosa HHB12029</name>
    <dbReference type="NCBI Taxonomy" id="1314781"/>
    <lineage>
        <taxon>Eukaryota</taxon>
        <taxon>Fungi</taxon>
        <taxon>Dikarya</taxon>
        <taxon>Basidiomycota</taxon>
        <taxon>Agaricomycotina</taxon>
        <taxon>Agaricomycetes</taxon>
        <taxon>Auriculariales</taxon>
        <taxon>Exidiaceae</taxon>
        <taxon>Exidia</taxon>
    </lineage>
</organism>
<evidence type="ECO:0000313" key="2">
    <source>
        <dbReference type="Proteomes" id="UP000077266"/>
    </source>
</evidence>
<dbReference type="STRING" id="1314781.A0A165M0I0"/>
<dbReference type="AlphaFoldDB" id="A0A165M0I0"/>